<dbReference type="EMBL" id="FZOL01000021">
    <property type="protein sequence ID" value="SNT03446.1"/>
    <property type="molecule type" value="Genomic_DNA"/>
</dbReference>
<reference evidence="2" key="1">
    <citation type="submission" date="2017-06" db="EMBL/GenBank/DDBJ databases">
        <authorList>
            <person name="Varghese N."/>
            <person name="Submissions S."/>
        </authorList>
    </citation>
    <scope>NUCLEOTIDE SEQUENCE [LARGE SCALE GENOMIC DNA]</scope>
    <source>
        <strain evidence="2">DSM 22348</strain>
    </source>
</reference>
<proteinExistence type="predicted"/>
<dbReference type="AlphaFoldDB" id="A0A239JBN0"/>
<name>A0A239JBN0_9PSED</name>
<sequence>MLVQFRVFYIAKAFARDDDYVPASQQFLVATKRIAHQTLQAIALNGKLDCLLADHQTQAGVIESVLAGKEQETLAGHLA</sequence>
<keyword evidence="2" id="KW-1185">Reference proteome</keyword>
<gene>
    <name evidence="1" type="ORF">SAMN05444352_121119</name>
</gene>
<protein>
    <submittedName>
        <fullName evidence="1">Uncharacterized protein</fullName>
    </submittedName>
</protein>
<evidence type="ECO:0000313" key="1">
    <source>
        <dbReference type="EMBL" id="SNT03446.1"/>
    </source>
</evidence>
<organism evidence="1 2">
    <name type="scientific">Pseudomonas japonica</name>
    <dbReference type="NCBI Taxonomy" id="256466"/>
    <lineage>
        <taxon>Bacteria</taxon>
        <taxon>Pseudomonadati</taxon>
        <taxon>Pseudomonadota</taxon>
        <taxon>Gammaproteobacteria</taxon>
        <taxon>Pseudomonadales</taxon>
        <taxon>Pseudomonadaceae</taxon>
        <taxon>Pseudomonas</taxon>
    </lineage>
</organism>
<dbReference type="Proteomes" id="UP000198407">
    <property type="component" value="Unassembled WGS sequence"/>
</dbReference>
<accession>A0A239JBN0</accession>
<evidence type="ECO:0000313" key="2">
    <source>
        <dbReference type="Proteomes" id="UP000198407"/>
    </source>
</evidence>